<dbReference type="SUPFAM" id="SSF51735">
    <property type="entry name" value="NAD(P)-binding Rossmann-fold domains"/>
    <property type="match status" value="1"/>
</dbReference>
<accession>A0A1G6BC60</accession>
<gene>
    <name evidence="3" type="ORF">SAMN05660653_00885</name>
</gene>
<keyword evidence="4" id="KW-1185">Reference proteome</keyword>
<comment type="similarity">
    <text evidence="1">Belongs to the short-chain dehydrogenases/reductases (SDR) family.</text>
</comment>
<name>A0A1G6BC60_9BACT</name>
<reference evidence="3 4" key="1">
    <citation type="submission" date="2016-10" db="EMBL/GenBank/DDBJ databases">
        <authorList>
            <person name="de Groot N.N."/>
        </authorList>
    </citation>
    <scope>NUCLEOTIDE SEQUENCE [LARGE SCALE GENOMIC DNA]</scope>
    <source>
        <strain evidence="3 4">ASO4-2</strain>
    </source>
</reference>
<dbReference type="Proteomes" id="UP000198771">
    <property type="component" value="Unassembled WGS sequence"/>
</dbReference>
<dbReference type="AlphaFoldDB" id="A0A1G6BC60"/>
<evidence type="ECO:0000313" key="3">
    <source>
        <dbReference type="EMBL" id="SDB18252.1"/>
    </source>
</evidence>
<dbReference type="RefSeq" id="WP_092117658.1">
    <property type="nucleotide sequence ID" value="NZ_FMXO01000004.1"/>
</dbReference>
<dbReference type="InterPro" id="IPR020904">
    <property type="entry name" value="Sc_DH/Rdtase_CS"/>
</dbReference>
<organism evidence="3 4">
    <name type="scientific">Desulfonatronum thiosulfatophilum</name>
    <dbReference type="NCBI Taxonomy" id="617002"/>
    <lineage>
        <taxon>Bacteria</taxon>
        <taxon>Pseudomonadati</taxon>
        <taxon>Thermodesulfobacteriota</taxon>
        <taxon>Desulfovibrionia</taxon>
        <taxon>Desulfovibrionales</taxon>
        <taxon>Desulfonatronaceae</taxon>
        <taxon>Desulfonatronum</taxon>
    </lineage>
</organism>
<dbReference type="PROSITE" id="PS00061">
    <property type="entry name" value="ADH_SHORT"/>
    <property type="match status" value="1"/>
</dbReference>
<keyword evidence="2" id="KW-0560">Oxidoreductase</keyword>
<dbReference type="InterPro" id="IPR002347">
    <property type="entry name" value="SDR_fam"/>
</dbReference>
<dbReference type="GO" id="GO:0016491">
    <property type="term" value="F:oxidoreductase activity"/>
    <property type="evidence" value="ECO:0007669"/>
    <property type="project" value="UniProtKB-KW"/>
</dbReference>
<evidence type="ECO:0000256" key="2">
    <source>
        <dbReference type="ARBA" id="ARBA00023002"/>
    </source>
</evidence>
<dbReference type="Gene3D" id="3.40.50.720">
    <property type="entry name" value="NAD(P)-binding Rossmann-like Domain"/>
    <property type="match status" value="1"/>
</dbReference>
<dbReference type="PRINTS" id="PR00081">
    <property type="entry name" value="GDHRDH"/>
</dbReference>
<dbReference type="InterPro" id="IPR036291">
    <property type="entry name" value="NAD(P)-bd_dom_sf"/>
</dbReference>
<proteinExistence type="inferred from homology"/>
<dbReference type="CDD" id="cd05233">
    <property type="entry name" value="SDR_c"/>
    <property type="match status" value="1"/>
</dbReference>
<dbReference type="STRING" id="617002.SAMN05660653_00885"/>
<sequence length="237" mass="25216">MHEPDFSGRRTAVITGGSSGIGNSLVRKFCENGISTAFADIAEPHEENQGATFYQVDIADPEQVQGFINDVDASLGTPGIIVCNAGRGIHELLREGDPEKWEMIFRVNVFGALRIIRGFLNGMLHKGGGDIVFVSSVSSRHPYAGGGVYAATKAAIDVIAETLRLEAQPSVRVTNVAPGVVDTRFFASIIHGGQTPESIGWGALESGDVADAVYYVISRPHGVAINNLVIRPTAQPM</sequence>
<dbReference type="PANTHER" id="PTHR43115">
    <property type="entry name" value="DEHYDROGENASE/REDUCTASE SDR FAMILY MEMBER 11"/>
    <property type="match status" value="1"/>
</dbReference>
<dbReference type="EMBL" id="FMXO01000004">
    <property type="protein sequence ID" value="SDB18252.1"/>
    <property type="molecule type" value="Genomic_DNA"/>
</dbReference>
<dbReference type="OrthoDB" id="5354363at2"/>
<evidence type="ECO:0000256" key="1">
    <source>
        <dbReference type="ARBA" id="ARBA00006484"/>
    </source>
</evidence>
<dbReference type="PANTHER" id="PTHR43115:SF4">
    <property type="entry name" value="DEHYDROGENASE_REDUCTASE SDR FAMILY MEMBER 11"/>
    <property type="match status" value="1"/>
</dbReference>
<evidence type="ECO:0000313" key="4">
    <source>
        <dbReference type="Proteomes" id="UP000198771"/>
    </source>
</evidence>
<protein>
    <submittedName>
        <fullName evidence="3">NADP-dependent 3-hydroxy acid dehydrogenase YdfG</fullName>
    </submittedName>
</protein>
<dbReference type="Pfam" id="PF00106">
    <property type="entry name" value="adh_short"/>
    <property type="match status" value="1"/>
</dbReference>